<evidence type="ECO:0000256" key="12">
    <source>
        <dbReference type="ARBA" id="ARBA00037847"/>
    </source>
</evidence>
<dbReference type="PRINTS" id="PR00019">
    <property type="entry name" value="LEURICHRPT"/>
</dbReference>
<dbReference type="Pfam" id="PF13855">
    <property type="entry name" value="LRR_8"/>
    <property type="match status" value="2"/>
</dbReference>
<dbReference type="InterPro" id="IPR001611">
    <property type="entry name" value="Leu-rich_rpt"/>
</dbReference>
<dbReference type="EMBL" id="JAMRDG010000001">
    <property type="protein sequence ID" value="KAJ3705294.1"/>
    <property type="molecule type" value="Genomic_DNA"/>
</dbReference>
<organism evidence="15 16">
    <name type="scientific">Rhynchospora tenuis</name>
    <dbReference type="NCBI Taxonomy" id="198213"/>
    <lineage>
        <taxon>Eukaryota</taxon>
        <taxon>Viridiplantae</taxon>
        <taxon>Streptophyta</taxon>
        <taxon>Embryophyta</taxon>
        <taxon>Tracheophyta</taxon>
        <taxon>Spermatophyta</taxon>
        <taxon>Magnoliopsida</taxon>
        <taxon>Liliopsida</taxon>
        <taxon>Poales</taxon>
        <taxon>Cyperaceae</taxon>
        <taxon>Cyperoideae</taxon>
        <taxon>Rhynchosporeae</taxon>
        <taxon>Rhynchospora</taxon>
    </lineage>
</organism>
<keyword evidence="7 14" id="KW-0732">Signal</keyword>
<feature type="chain" id="PRO_5042022364" description="Leucine-rich repeat-containing N-terminal plant-type domain-containing protein" evidence="14">
    <location>
        <begin position="21"/>
        <end position="950"/>
    </location>
</feature>
<dbReference type="Pfam" id="PF00560">
    <property type="entry name" value="LRR_1"/>
    <property type="match status" value="5"/>
</dbReference>
<dbReference type="Proteomes" id="UP001210211">
    <property type="component" value="Unassembled WGS sequence"/>
</dbReference>
<evidence type="ECO:0000256" key="3">
    <source>
        <dbReference type="ARBA" id="ARBA00022475"/>
    </source>
</evidence>
<dbReference type="PANTHER" id="PTHR48062">
    <property type="entry name" value="RECEPTOR-LIKE PROTEIN 14"/>
    <property type="match status" value="1"/>
</dbReference>
<evidence type="ECO:0000256" key="2">
    <source>
        <dbReference type="ARBA" id="ARBA00009592"/>
    </source>
</evidence>
<keyword evidence="10 13" id="KW-0472">Membrane</keyword>
<evidence type="ECO:0000313" key="15">
    <source>
        <dbReference type="EMBL" id="KAJ3705294.1"/>
    </source>
</evidence>
<reference evidence="15 16" key="1">
    <citation type="journal article" date="2022" name="Cell">
        <title>Repeat-based holocentromeres influence genome architecture and karyotype evolution.</title>
        <authorList>
            <person name="Hofstatter P.G."/>
            <person name="Thangavel G."/>
            <person name="Lux T."/>
            <person name="Neumann P."/>
            <person name="Vondrak T."/>
            <person name="Novak P."/>
            <person name="Zhang M."/>
            <person name="Costa L."/>
            <person name="Castellani M."/>
            <person name="Scott A."/>
            <person name="Toegelov H."/>
            <person name="Fuchs J."/>
            <person name="Mata-Sucre Y."/>
            <person name="Dias Y."/>
            <person name="Vanzela A.L.L."/>
            <person name="Huettel B."/>
            <person name="Almeida C.C.S."/>
            <person name="Simkova H."/>
            <person name="Souza G."/>
            <person name="Pedrosa-Harand A."/>
            <person name="Macas J."/>
            <person name="Mayer K.F.X."/>
            <person name="Houben A."/>
            <person name="Marques A."/>
        </authorList>
    </citation>
    <scope>NUCLEOTIDE SEQUENCE [LARGE SCALE GENOMIC DNA]</scope>
    <source>
        <strain evidence="15">RhyTen1mFocal</strain>
    </source>
</reference>
<keyword evidence="6 13" id="KW-0812">Transmembrane</keyword>
<evidence type="ECO:0000256" key="9">
    <source>
        <dbReference type="ARBA" id="ARBA00022989"/>
    </source>
</evidence>
<evidence type="ECO:0000256" key="8">
    <source>
        <dbReference type="ARBA" id="ARBA00022737"/>
    </source>
</evidence>
<evidence type="ECO:0000256" key="4">
    <source>
        <dbReference type="ARBA" id="ARBA00022614"/>
    </source>
</evidence>
<dbReference type="PROSITE" id="PS51450">
    <property type="entry name" value="LRR"/>
    <property type="match status" value="2"/>
</dbReference>
<dbReference type="GO" id="GO:0009742">
    <property type="term" value="P:brassinosteroid mediated signaling pathway"/>
    <property type="evidence" value="ECO:0007669"/>
    <property type="project" value="UniProtKB-KW"/>
</dbReference>
<evidence type="ECO:0008006" key="17">
    <source>
        <dbReference type="Google" id="ProtNLM"/>
    </source>
</evidence>
<keyword evidence="5" id="KW-1070">Brassinosteroid signaling pathway</keyword>
<evidence type="ECO:0000313" key="16">
    <source>
        <dbReference type="Proteomes" id="UP001210211"/>
    </source>
</evidence>
<sequence length="950" mass="106825">MGYNFIPMLLALSLLHPVQWEIVSGYGLRCKEEERRALLHIKAEMSFSFKWEGKECCNWEKVTCHPITGHVTDLDFGYFPNDYTINVMLNATIFLPLRQLRSLSLSGLHIYGCMPGTGFESWSGLSNLKMLNLSYNNLDTSTISSLVEIPSLRVLDLEDNPNIQGDNLVKEFTALKLEVVNLRSCRFFGSLPYLGDWSSLKALSLANNNLNGTLTSKGLCRLENLEELDLSNNDFAGNIPACIGNLSSLKLVDLSDNRFEVKFPTSMFERVVSLRYLSLSNNHLEGTLSISSFSNHSYLEVLGLSTSALNFQVEVSNMPFQLQDLELSNCNLSVEPTFLYSQKKLRALDLSNTRSKGLSPVLWLLENNTNLTQLDLHTNFFTGHLRLPLLTHENLSVLDISDNHLSGELPVDVSAKLPNLYYLNLSNNYFKGPVPLISMANLQYLDLSLNNLTDDIQNTLSMNLDYHLNFLDLSNNNFFGSFTNVTHHLEMSTLLLNHNKISRELPLGICNISFWVLDISNNELSGVLPDCIGRAGYMALVLSANHLEGSIPSDICTMSNQLWLLDLSDNKFSGSIPCSNNATLQILDMSKNNLSGKYPMSWLNVSNRLAIDIGQNMLSGELQIWNSTESSLNGFIARDNMFGGHIPEQICHFKYLHILDLSFNNLSGQIPSCIITMGLKYDSDLYMDSGSSTEVEELNFGDANFLIYINKHIILNNYKIQADGLQNYGMELMSKGRFDFHWYKILFLECIIDLSSNKLVGNIPEDIGQMTWLTTLNLSNNHLTSAIPNSVSKLQQLLSLDLSHNSLTGKIPRELTKLTSLEVFSVAYNNLSGPTLDMKAQFATFDNRSYEGNPNLCGPPLSESCFSYHDTKLPPRNKTGDDQGDESIEFLILFSSFSLFFVVSFWGLITVLYFKSNWRCALFNLVDEYGDVMHMGVVLFVRKIRAAQDN</sequence>
<keyword evidence="4" id="KW-0433">Leucine-rich repeat</keyword>
<dbReference type="PANTHER" id="PTHR48062:SF52">
    <property type="entry name" value="RECEPTOR-LIKE PROTEIN 8-RELATED"/>
    <property type="match status" value="1"/>
</dbReference>
<keyword evidence="16" id="KW-1185">Reference proteome</keyword>
<evidence type="ECO:0000256" key="14">
    <source>
        <dbReference type="SAM" id="SignalP"/>
    </source>
</evidence>
<evidence type="ECO:0000256" key="13">
    <source>
        <dbReference type="SAM" id="Phobius"/>
    </source>
</evidence>
<evidence type="ECO:0000256" key="6">
    <source>
        <dbReference type="ARBA" id="ARBA00022692"/>
    </source>
</evidence>
<evidence type="ECO:0000256" key="1">
    <source>
        <dbReference type="ARBA" id="ARBA00004236"/>
    </source>
</evidence>
<evidence type="ECO:0000256" key="5">
    <source>
        <dbReference type="ARBA" id="ARBA00022626"/>
    </source>
</evidence>
<comment type="similarity">
    <text evidence="2">Belongs to the RLP family.</text>
</comment>
<accession>A0AAD6EY16</accession>
<dbReference type="InterPro" id="IPR051502">
    <property type="entry name" value="RLP_Defense_Trigger"/>
</dbReference>
<keyword evidence="3" id="KW-1003">Cell membrane</keyword>
<dbReference type="FunFam" id="3.80.10.10:FF:000111">
    <property type="entry name" value="LRR receptor-like serine/threonine-protein kinase ERECTA"/>
    <property type="match status" value="1"/>
</dbReference>
<evidence type="ECO:0000256" key="11">
    <source>
        <dbReference type="ARBA" id="ARBA00023180"/>
    </source>
</evidence>
<evidence type="ECO:0000256" key="7">
    <source>
        <dbReference type="ARBA" id="ARBA00022729"/>
    </source>
</evidence>
<dbReference type="InterPro" id="IPR003591">
    <property type="entry name" value="Leu-rich_rpt_typical-subtyp"/>
</dbReference>
<protein>
    <recommendedName>
        <fullName evidence="17">Leucine-rich repeat-containing N-terminal plant-type domain-containing protein</fullName>
    </recommendedName>
</protein>
<feature type="signal peptide" evidence="14">
    <location>
        <begin position="1"/>
        <end position="20"/>
    </location>
</feature>
<keyword evidence="9 13" id="KW-1133">Transmembrane helix</keyword>
<keyword evidence="8" id="KW-0677">Repeat</keyword>
<dbReference type="InterPro" id="IPR032675">
    <property type="entry name" value="LRR_dom_sf"/>
</dbReference>
<keyword evidence="11" id="KW-0325">Glycoprotein</keyword>
<comment type="subcellular location">
    <subcellularLocation>
        <location evidence="1">Cell membrane</location>
    </subcellularLocation>
    <subcellularLocation>
        <location evidence="12">Endomembrane system</location>
        <topology evidence="12">Single-pass membrane protein</topology>
    </subcellularLocation>
</comment>
<dbReference type="GO" id="GO:0012505">
    <property type="term" value="C:endomembrane system"/>
    <property type="evidence" value="ECO:0007669"/>
    <property type="project" value="UniProtKB-SubCell"/>
</dbReference>
<proteinExistence type="inferred from homology"/>
<feature type="transmembrane region" description="Helical" evidence="13">
    <location>
        <begin position="890"/>
        <end position="914"/>
    </location>
</feature>
<dbReference type="Gene3D" id="3.80.10.10">
    <property type="entry name" value="Ribonuclease Inhibitor"/>
    <property type="match status" value="2"/>
</dbReference>
<dbReference type="AlphaFoldDB" id="A0AAD6EY16"/>
<dbReference type="SUPFAM" id="SSF52058">
    <property type="entry name" value="L domain-like"/>
    <property type="match status" value="3"/>
</dbReference>
<gene>
    <name evidence="15" type="ORF">LUZ61_008999</name>
</gene>
<dbReference type="FunFam" id="3.80.10.10:FF:000041">
    <property type="entry name" value="LRR receptor-like serine/threonine-protein kinase ERECTA"/>
    <property type="match status" value="1"/>
</dbReference>
<comment type="caution">
    <text evidence="15">The sequence shown here is derived from an EMBL/GenBank/DDBJ whole genome shotgun (WGS) entry which is preliminary data.</text>
</comment>
<name>A0AAD6EY16_9POAL</name>
<dbReference type="SMART" id="SM00369">
    <property type="entry name" value="LRR_TYP"/>
    <property type="match status" value="6"/>
</dbReference>
<evidence type="ECO:0000256" key="10">
    <source>
        <dbReference type="ARBA" id="ARBA00023136"/>
    </source>
</evidence>
<dbReference type="GO" id="GO:0005886">
    <property type="term" value="C:plasma membrane"/>
    <property type="evidence" value="ECO:0007669"/>
    <property type="project" value="UniProtKB-SubCell"/>
</dbReference>